<keyword evidence="2" id="KW-1185">Reference proteome</keyword>
<organism evidence="1 2">
    <name type="scientific">Persicobacter diffluens</name>
    <dbReference type="NCBI Taxonomy" id="981"/>
    <lineage>
        <taxon>Bacteria</taxon>
        <taxon>Pseudomonadati</taxon>
        <taxon>Bacteroidota</taxon>
        <taxon>Cytophagia</taxon>
        <taxon>Cytophagales</taxon>
        <taxon>Persicobacteraceae</taxon>
        <taxon>Persicobacter</taxon>
    </lineage>
</organism>
<proteinExistence type="predicted"/>
<dbReference type="Proteomes" id="UP001310022">
    <property type="component" value="Unassembled WGS sequence"/>
</dbReference>
<dbReference type="AlphaFoldDB" id="A0AAN4VXY6"/>
<gene>
    <name evidence="1" type="ORF">PEDI_23150</name>
</gene>
<reference evidence="1 2" key="1">
    <citation type="submission" date="2021-12" db="EMBL/GenBank/DDBJ databases">
        <title>Genome sequencing of bacteria with rrn-lacking chromosome and rrn-plasmid.</title>
        <authorList>
            <person name="Anda M."/>
            <person name="Iwasaki W."/>
        </authorList>
    </citation>
    <scope>NUCLEOTIDE SEQUENCE [LARGE SCALE GENOMIC DNA]</scope>
    <source>
        <strain evidence="1 2">NBRC 15940</strain>
    </source>
</reference>
<evidence type="ECO:0000313" key="2">
    <source>
        <dbReference type="Proteomes" id="UP001310022"/>
    </source>
</evidence>
<sequence length="39" mass="4440">MTKKQAKGYQIKTFNLSSFSIKFRGALIPPLVKPIELDM</sequence>
<accession>A0AAN4VXY6</accession>
<dbReference type="EMBL" id="BQKE01000001">
    <property type="protein sequence ID" value="GJM61763.1"/>
    <property type="molecule type" value="Genomic_DNA"/>
</dbReference>
<name>A0AAN4VXY6_9BACT</name>
<protein>
    <submittedName>
        <fullName evidence="1">Uncharacterized protein</fullName>
    </submittedName>
</protein>
<evidence type="ECO:0000313" key="1">
    <source>
        <dbReference type="EMBL" id="GJM61763.1"/>
    </source>
</evidence>
<comment type="caution">
    <text evidence="1">The sequence shown here is derived from an EMBL/GenBank/DDBJ whole genome shotgun (WGS) entry which is preliminary data.</text>
</comment>